<dbReference type="SUPFAM" id="SSF53187">
    <property type="entry name" value="Zn-dependent exopeptidases"/>
    <property type="match status" value="1"/>
</dbReference>
<evidence type="ECO:0000259" key="2">
    <source>
        <dbReference type="SMART" id="SM00646"/>
    </source>
</evidence>
<accession>C5A627</accession>
<organism evidence="3 4">
    <name type="scientific">Thermococcus gammatolerans (strain DSM 15229 / JCM 11827 / EJ3)</name>
    <dbReference type="NCBI Taxonomy" id="593117"/>
    <lineage>
        <taxon>Archaea</taxon>
        <taxon>Methanobacteriati</taxon>
        <taxon>Methanobacteriota</taxon>
        <taxon>Thermococci</taxon>
        <taxon>Thermococcales</taxon>
        <taxon>Thermococcaceae</taxon>
        <taxon>Thermococcus</taxon>
    </lineage>
</organism>
<dbReference type="HOGENOM" id="CLU_854242_0_0_2"/>
<evidence type="ECO:0000256" key="1">
    <source>
        <dbReference type="ARBA" id="ARBA00022801"/>
    </source>
</evidence>
<proteinExistence type="predicted"/>
<dbReference type="InterPro" id="IPR050695">
    <property type="entry name" value="N-acetylmuramoyl_amidase_3"/>
</dbReference>
<feature type="domain" description="MurNAc-LAA" evidence="2">
    <location>
        <begin position="94"/>
        <end position="203"/>
    </location>
</feature>
<dbReference type="Gene3D" id="3.40.630.40">
    <property type="entry name" value="Zn-dependent exopeptidases"/>
    <property type="match status" value="1"/>
</dbReference>
<dbReference type="PaxDb" id="593117-TGAM_1187"/>
<dbReference type="PANTHER" id="PTHR30404">
    <property type="entry name" value="N-ACETYLMURAMOYL-L-ALANINE AMIDASE"/>
    <property type="match status" value="1"/>
</dbReference>
<dbReference type="KEGG" id="tga:TGAM_1187"/>
<keyword evidence="1" id="KW-0378">Hydrolase</keyword>
<keyword evidence="4" id="KW-1185">Reference proteome</keyword>
<protein>
    <submittedName>
        <fullName evidence="3">Putative amidase, containing N-acetylmuramoyl-L-alanine amidase domain</fullName>
    </submittedName>
</protein>
<dbReference type="InterPro" id="IPR002508">
    <property type="entry name" value="MurNAc-LAA_cat"/>
</dbReference>
<dbReference type="PANTHER" id="PTHR30404:SF0">
    <property type="entry name" value="N-ACETYLMURAMOYL-L-ALANINE AMIDASE AMIC"/>
    <property type="match status" value="1"/>
</dbReference>
<reference evidence="3 4" key="1">
    <citation type="journal article" date="2007" name="Genome Biol.">
        <title>Genome analysis and genome-wide proteomics of Thermococcus gammatolerans, the most radioresistant organism known amongst the Archaea.</title>
        <authorList>
            <person name="Zivanovic Y."/>
            <person name="Armengaud J."/>
            <person name="Lagorce A."/>
            <person name="Leplat C."/>
            <person name="Guerin P."/>
            <person name="Dutertre M."/>
            <person name="Anthouard V."/>
            <person name="Forterre P."/>
            <person name="Wincker P."/>
            <person name="Confalonieri F."/>
        </authorList>
    </citation>
    <scope>NUCLEOTIDE SEQUENCE [LARGE SCALE GENOMIC DNA]</scope>
    <source>
        <strain evidence="4">DSM 15229 / JCM 11827 / EJ3</strain>
    </source>
</reference>
<dbReference type="SMART" id="SM00646">
    <property type="entry name" value="Ami_3"/>
    <property type="match status" value="1"/>
</dbReference>
<dbReference type="AlphaFoldDB" id="C5A627"/>
<evidence type="ECO:0000313" key="4">
    <source>
        <dbReference type="Proteomes" id="UP000001488"/>
    </source>
</evidence>
<dbReference type="EMBL" id="CP001398">
    <property type="protein sequence ID" value="ACS33689.1"/>
    <property type="molecule type" value="Genomic_DNA"/>
</dbReference>
<gene>
    <name evidence="3" type="ordered locus">TGAM_1187</name>
</gene>
<dbReference type="CDD" id="cd02696">
    <property type="entry name" value="MurNAc-LAA"/>
    <property type="match status" value="1"/>
</dbReference>
<dbReference type="Proteomes" id="UP000001488">
    <property type="component" value="Chromosome"/>
</dbReference>
<dbReference type="PATRIC" id="fig|593117.10.peg.1186"/>
<dbReference type="Pfam" id="PF01520">
    <property type="entry name" value="Amidase_3"/>
    <property type="match status" value="1"/>
</dbReference>
<sequence>MGMMKFRALFVAFLFLSALLWIPTTGASASNLSGYTICVDAGHGGKDPGAVGYVVEKDVNLAIALKVAQVLERDGARVVLTRNGDYFVTLSGRVQIANSADCDIFISIHANAGPSSASGFEVYHYYTSSRGKTLATYVDEEISKLIPLRNRGVKSAGFYVIKYTRMPAILIETGFVTNSYDASIISDEAYQWKYAYAILHGVQRYFGVPVHDPVPVVTGVRFADHGSYFRVVLDVSEKASYHVYYTYYSNGYHLVIQVDNAQLANLGWASYNGWYYTYTGSGTAPLIYATQSGNTVFIVVELNSPYLPYSDFVLSNPDRIVVDIYP</sequence>
<name>C5A627_THEGJ</name>
<dbReference type="GO" id="GO:0008745">
    <property type="term" value="F:N-acetylmuramoyl-L-alanine amidase activity"/>
    <property type="evidence" value="ECO:0007669"/>
    <property type="project" value="InterPro"/>
</dbReference>
<dbReference type="eggNOG" id="arCOG09691">
    <property type="taxonomic scope" value="Archaea"/>
</dbReference>
<evidence type="ECO:0000313" key="3">
    <source>
        <dbReference type="EMBL" id="ACS33689.1"/>
    </source>
</evidence>
<dbReference type="GO" id="GO:0009253">
    <property type="term" value="P:peptidoglycan catabolic process"/>
    <property type="evidence" value="ECO:0007669"/>
    <property type="project" value="InterPro"/>
</dbReference>